<dbReference type="InterPro" id="IPR002821">
    <property type="entry name" value="Hydantoinase_A"/>
</dbReference>
<dbReference type="InterPro" id="IPR008040">
    <property type="entry name" value="Hydant_A_N"/>
</dbReference>
<dbReference type="EMBL" id="NPEV01000017">
    <property type="protein sequence ID" value="RAI27541.1"/>
    <property type="molecule type" value="Genomic_DNA"/>
</dbReference>
<dbReference type="InterPro" id="IPR045079">
    <property type="entry name" value="Oxoprolinase-like"/>
</dbReference>
<dbReference type="SUPFAM" id="SSF53067">
    <property type="entry name" value="Actin-like ATPase domain"/>
    <property type="match status" value="1"/>
</dbReference>
<name>A0A327JN98_9HYPH</name>
<dbReference type="PANTHER" id="PTHR11365:SF23">
    <property type="entry name" value="HYPOTHETICAL 5-OXOPROLINASE (EUROFUNG)-RELATED"/>
    <property type="match status" value="1"/>
</dbReference>
<dbReference type="InterPro" id="IPR049517">
    <property type="entry name" value="ACX-like_C"/>
</dbReference>
<gene>
    <name evidence="4" type="ORF">CH339_09900</name>
</gene>
<dbReference type="GO" id="GO:0017168">
    <property type="term" value="F:5-oxoprolinase (ATP-hydrolyzing) activity"/>
    <property type="evidence" value="ECO:0007669"/>
    <property type="project" value="TreeGrafter"/>
</dbReference>
<evidence type="ECO:0000313" key="5">
    <source>
        <dbReference type="Proteomes" id="UP000249299"/>
    </source>
</evidence>
<dbReference type="OrthoDB" id="9759608at2"/>
<evidence type="ECO:0000259" key="3">
    <source>
        <dbReference type="Pfam" id="PF19278"/>
    </source>
</evidence>
<keyword evidence="5" id="KW-1185">Reference proteome</keyword>
<dbReference type="GO" id="GO:0005829">
    <property type="term" value="C:cytosol"/>
    <property type="evidence" value="ECO:0007669"/>
    <property type="project" value="TreeGrafter"/>
</dbReference>
<dbReference type="Pfam" id="PF05378">
    <property type="entry name" value="Hydant_A_N"/>
    <property type="match status" value="1"/>
</dbReference>
<dbReference type="PANTHER" id="PTHR11365">
    <property type="entry name" value="5-OXOPROLINASE RELATED"/>
    <property type="match status" value="1"/>
</dbReference>
<sequence length="691" mass="74049">MTYELCIDIGGTFTDCLVEAPDGGRHIFKVPTTPGVFQNGFMNAIETSAEGFGMTLADFLQKVDRIVHGSTVSTNALVERKVARTGYLCNAGHLDVLTIREALPKPVFDWRLDYPDPYVARGRTFGITGRMDAAGNELEPLDEAAVEAAVAALRAGDVEAIGVAYLWSISNPAHELRTRQIIADMWPEVPVTLSHELNPIGREYRRTIATVIDASLQPIVSSYVRALTGALEAAGYGNDLLLANCMGGMMPPEELIRRPIYSVMSGPTLAPMAAQQLLPGRNLIVADMGGTTFDVSALREGAPVVSPEAWIGPDMLGMAKIDVRSVGAGGGSIAWVDAGGMLRVGPHSAAAVPGPACYGRGGTQPTITDANLVLGYLDPDHFLGGSMPLDRDAAEGVLTPLAETLGLTIEALSHAIFTTSNNTMVGLITDMTVKEGIDPRDSSIVVGGGATALHIAEIAREMGIEEILIPRFAAGLSAFGGLISDMRREEVASQLHASDAFDVSRVNGVLDDLYAAGKAFLDRAGVPLERQRFDYVFLARYRYQSWEIEVPFTPTDGHITEADVEALVAAFHDMHERVYSVRMDGDVVEFTTWKVRATGVRPGRITPAGTPAATSRPATPKLARRVYLHERSGMVECPVYFGAELRPGDYLDGPAIIEEPTTTIQVPQGARVTLDSEDNYQMLLGDVGAPS</sequence>
<evidence type="ECO:0000259" key="1">
    <source>
        <dbReference type="Pfam" id="PF01968"/>
    </source>
</evidence>
<organism evidence="4 5">
    <name type="scientific">Rhodobium orientis</name>
    <dbReference type="NCBI Taxonomy" id="34017"/>
    <lineage>
        <taxon>Bacteria</taxon>
        <taxon>Pseudomonadati</taxon>
        <taxon>Pseudomonadota</taxon>
        <taxon>Alphaproteobacteria</taxon>
        <taxon>Hyphomicrobiales</taxon>
        <taxon>Rhodobiaceae</taxon>
        <taxon>Rhodobium</taxon>
    </lineage>
</organism>
<proteinExistence type="predicted"/>
<dbReference type="Pfam" id="PF19278">
    <property type="entry name" value="Hydant_A_C"/>
    <property type="match status" value="1"/>
</dbReference>
<feature type="domain" description="Hydantoinase A/oxoprolinase" evidence="1">
    <location>
        <begin position="206"/>
        <end position="489"/>
    </location>
</feature>
<dbReference type="Pfam" id="PF01968">
    <property type="entry name" value="Hydantoinase_A"/>
    <property type="match status" value="1"/>
</dbReference>
<reference evidence="4 5" key="1">
    <citation type="submission" date="2017-07" db="EMBL/GenBank/DDBJ databases">
        <title>Draft Genome Sequences of Select Purple Nonsulfur Bacteria.</title>
        <authorList>
            <person name="Lasarre B."/>
            <person name="Mckinlay J.B."/>
        </authorList>
    </citation>
    <scope>NUCLEOTIDE SEQUENCE [LARGE SCALE GENOMIC DNA]</scope>
    <source>
        <strain evidence="4 5">DSM 11290</strain>
    </source>
</reference>
<accession>A0A327JN98</accession>
<dbReference type="GO" id="GO:0006749">
    <property type="term" value="P:glutathione metabolic process"/>
    <property type="evidence" value="ECO:0007669"/>
    <property type="project" value="TreeGrafter"/>
</dbReference>
<comment type="caution">
    <text evidence="4">The sequence shown here is derived from an EMBL/GenBank/DDBJ whole genome shotgun (WGS) entry which is preliminary data.</text>
</comment>
<dbReference type="InterPro" id="IPR043129">
    <property type="entry name" value="ATPase_NBD"/>
</dbReference>
<dbReference type="RefSeq" id="WP_111434202.1">
    <property type="nucleotide sequence ID" value="NZ_JACIGG010000017.1"/>
</dbReference>
<dbReference type="Proteomes" id="UP000249299">
    <property type="component" value="Unassembled WGS sequence"/>
</dbReference>
<evidence type="ECO:0000259" key="2">
    <source>
        <dbReference type="Pfam" id="PF05378"/>
    </source>
</evidence>
<protein>
    <submittedName>
        <fullName evidence="4">5-oxoprolinase</fullName>
    </submittedName>
</protein>
<feature type="domain" description="Acetophenone carboxylase-like C-terminal" evidence="3">
    <location>
        <begin position="507"/>
        <end position="676"/>
    </location>
</feature>
<evidence type="ECO:0000313" key="4">
    <source>
        <dbReference type="EMBL" id="RAI27541.1"/>
    </source>
</evidence>
<dbReference type="AlphaFoldDB" id="A0A327JN98"/>
<feature type="domain" description="Hydantoinase/oxoprolinase N-terminal" evidence="2">
    <location>
        <begin position="5"/>
        <end position="184"/>
    </location>
</feature>